<reference evidence="3" key="1">
    <citation type="submission" date="2017-02" db="EMBL/GenBank/DDBJ databases">
        <authorList>
            <person name="Varghese N."/>
            <person name="Submissions S."/>
        </authorList>
    </citation>
    <scope>NUCLEOTIDE SEQUENCE [LARGE SCALE GENOMIC DNA]</scope>
    <source>
        <strain evidence="3">ATCC BAA-34</strain>
    </source>
</reference>
<dbReference type="AlphaFoldDB" id="A0A1T4KFL5"/>
<name>A0A1T4KFL5_9BACT</name>
<evidence type="ECO:0000313" key="3">
    <source>
        <dbReference type="Proteomes" id="UP000190102"/>
    </source>
</evidence>
<organism evidence="2 3">
    <name type="scientific">Trichlorobacter thiogenes</name>
    <dbReference type="NCBI Taxonomy" id="115783"/>
    <lineage>
        <taxon>Bacteria</taxon>
        <taxon>Pseudomonadati</taxon>
        <taxon>Thermodesulfobacteriota</taxon>
        <taxon>Desulfuromonadia</taxon>
        <taxon>Geobacterales</taxon>
        <taxon>Geobacteraceae</taxon>
        <taxon>Trichlorobacter</taxon>
    </lineage>
</organism>
<dbReference type="OrthoDB" id="9772133at2"/>
<feature type="signal peptide" evidence="1">
    <location>
        <begin position="1"/>
        <end position="22"/>
    </location>
</feature>
<proteinExistence type="predicted"/>
<gene>
    <name evidence="2" type="ORF">SAMN02745119_00528</name>
</gene>
<evidence type="ECO:0000313" key="2">
    <source>
        <dbReference type="EMBL" id="SJZ41176.1"/>
    </source>
</evidence>
<evidence type="ECO:0008006" key="4">
    <source>
        <dbReference type="Google" id="ProtNLM"/>
    </source>
</evidence>
<dbReference type="STRING" id="115783.SAMN02745119_00528"/>
<dbReference type="Proteomes" id="UP000190102">
    <property type="component" value="Unassembled WGS sequence"/>
</dbReference>
<evidence type="ECO:0000256" key="1">
    <source>
        <dbReference type="SAM" id="SignalP"/>
    </source>
</evidence>
<keyword evidence="1" id="KW-0732">Signal</keyword>
<keyword evidence="3" id="KW-1185">Reference proteome</keyword>
<feature type="chain" id="PRO_5013363871" description="Beta-lactamase" evidence="1">
    <location>
        <begin position="23"/>
        <end position="480"/>
    </location>
</feature>
<protein>
    <recommendedName>
        <fullName evidence="4">Beta-lactamase</fullName>
    </recommendedName>
</protein>
<accession>A0A1T4KFL5</accession>
<dbReference type="EMBL" id="FUWR01000001">
    <property type="protein sequence ID" value="SJZ41176.1"/>
    <property type="molecule type" value="Genomic_DNA"/>
</dbReference>
<sequence length="480" mass="53365">MPRWTTLCLALVLFCCFSPAWAAPCASYLDQKIGYRLLFQPDGTVQEYNKDGVVQAVHQYYRAGQSVWLRNYETGYGQQYQFVGNGKQLKKSDSSWGDTIYIQQQRNSCPSLQKLGYLTKPECSYGKEKECCAAGDSNACVADAQSSANIPILQQQCRTQPQACLGLLELYDKAANKRDNPFSGMYAEKKPLPAAQLDEIADSCSRFKTPDLCRKAVQQLWRAQRFSQSAQLFETLCKANLDEHACARHKQLISLQFPKALASATTLPCGEYLSTVSALSGTMVFKDRGMVTISLGSQLRARLEDGLIKLRHDKGGDFVFARLSDTILLGMDDWNNFEVYRRESAPQQVCQAPIIYKEEPLSSNCGLDKDPAVCCQAGDTQGCNRLGSMAALANNWKEAALQYAKVCEKGVRVGCENWIYTVGKTGDEGVEAGLKKLCAKDDHHVACDLLETDRVTQAMLGYELEKMLKETKTEQPAKKP</sequence>
<dbReference type="RefSeq" id="WP_078788812.1">
    <property type="nucleotide sequence ID" value="NZ_FUWR01000001.1"/>
</dbReference>